<evidence type="ECO:0000313" key="2">
    <source>
        <dbReference type="Proteomes" id="UP000034793"/>
    </source>
</evidence>
<evidence type="ECO:0000313" key="1">
    <source>
        <dbReference type="EMBL" id="KKR28513.1"/>
    </source>
</evidence>
<reference evidence="1 2" key="1">
    <citation type="journal article" date="2015" name="Nature">
        <title>rRNA introns, odd ribosomes, and small enigmatic genomes across a large radiation of phyla.</title>
        <authorList>
            <person name="Brown C.T."/>
            <person name="Hug L.A."/>
            <person name="Thomas B.C."/>
            <person name="Sharon I."/>
            <person name="Castelle C.J."/>
            <person name="Singh A."/>
            <person name="Wilkins M.J."/>
            <person name="Williams K.H."/>
            <person name="Banfield J.F."/>
        </authorList>
    </citation>
    <scope>NUCLEOTIDE SEQUENCE [LARGE SCALE GENOMIC DNA]</scope>
</reference>
<proteinExistence type="predicted"/>
<name>A0A0G0PKR8_9BACT</name>
<gene>
    <name evidence="1" type="ORF">UT61_C0048G0006</name>
</gene>
<accession>A0A0G0PKR8</accession>
<organism evidence="1 2">
    <name type="scientific">Candidatus Woesebacteria bacterium GW2011_GWA1_39_8</name>
    <dbReference type="NCBI Taxonomy" id="1618552"/>
    <lineage>
        <taxon>Bacteria</taxon>
        <taxon>Candidatus Woeseibacteriota</taxon>
    </lineage>
</organism>
<dbReference type="AlphaFoldDB" id="A0A0G0PKR8"/>
<sequence>VTGDNRWRTHYPDGNGDWQQLTDYDTGKKWWKTLLSKLPEGSYEEEIKDIMNQYANLIHNRFN</sequence>
<dbReference type="Proteomes" id="UP000034793">
    <property type="component" value="Unassembled WGS sequence"/>
</dbReference>
<dbReference type="EMBL" id="LBXL01000048">
    <property type="protein sequence ID" value="KKR28513.1"/>
    <property type="molecule type" value="Genomic_DNA"/>
</dbReference>
<feature type="non-terminal residue" evidence="1">
    <location>
        <position position="1"/>
    </location>
</feature>
<comment type="caution">
    <text evidence="1">The sequence shown here is derived from an EMBL/GenBank/DDBJ whole genome shotgun (WGS) entry which is preliminary data.</text>
</comment>
<protein>
    <submittedName>
        <fullName evidence="1">Uncharacterized protein</fullName>
    </submittedName>
</protein>